<dbReference type="STRING" id="360107.CHAB381_0143"/>
<dbReference type="AlphaFoldDB" id="A7HZR3"/>
<gene>
    <name evidence="2" type="ordered locus">CHAB381_0143</name>
</gene>
<dbReference type="KEGG" id="cha:CHAB381_0143"/>
<dbReference type="Pfam" id="PF13154">
    <property type="entry name" value="DUF3991"/>
    <property type="match status" value="1"/>
</dbReference>
<dbReference type="Proteomes" id="UP000002407">
    <property type="component" value="Chromosome"/>
</dbReference>
<sequence>MQKEREEKLKGQIKTLKEISAKKSKSQKEVIKDYIGIFYSNIYNTTRGWEAINKFPEYIYKNVNENKAENAFKETLNAITKADGVKNLQLALYKNMCSLEVSKDKDELTINILPLSSKYKFEDGKIGSQRQGNDEAITLKNLTFHKNEMDKINYKNFTKEVDNFIKNIDKYIPLVEKELNSIKKEEVKSKEINSNKVEIQPNKQNLIELPLDEILIKNGYYEKRNKSSRNYKTLTNDQDDTIIISRQSNGHYLYFNPNDDSDRGNIYNFTKNRGIRANDLLSSENIDINKLKSSVESITTISQSSRKAIENYKNLEQIAENSFLTTARKISPEILKEFNDLKQDNKYGNAVVPSYICKNYSYKDSEIQLLIQAGSISYLSKPLTQDTQGKLYDKPIKQLCNGSKGLEILKANDSQKNLKDFKNIVICESMIDTLSYCELKGLNLKETLLCSTNGQITSSQKEVFKFLNEKAVNANIILGFDNDKKGKEFDVIAKEIIPRATTDKAILKDFSDDLVIGKTLGLKANEISKESLTKPLNDFSKKVEYLSKKYEFLEPQAKHERVKELFGYNIPKFKDIAPKIQPLAGMRDCFKRLKLLENKISNEYSRRI</sequence>
<evidence type="ECO:0000313" key="3">
    <source>
        <dbReference type="Proteomes" id="UP000002407"/>
    </source>
</evidence>
<protein>
    <recommendedName>
        <fullName evidence="1">DUF3991 domain-containing protein</fullName>
    </recommendedName>
</protein>
<evidence type="ECO:0000313" key="2">
    <source>
        <dbReference type="EMBL" id="ABS50976.1"/>
    </source>
</evidence>
<dbReference type="HOGENOM" id="CLU_448840_0_0_7"/>
<evidence type="ECO:0000259" key="1">
    <source>
        <dbReference type="Pfam" id="PF13154"/>
    </source>
</evidence>
<keyword evidence="3" id="KW-1185">Reference proteome</keyword>
<dbReference type="RefSeq" id="WP_011991601.1">
    <property type="nucleotide sequence ID" value="NC_009714.1"/>
</dbReference>
<reference evidence="3" key="1">
    <citation type="submission" date="2007-07" db="EMBL/GenBank/DDBJ databases">
        <title>Complete genome sequence of Campylobacter hominis ATCC BAA-381, a commensal isolated from the human gastrointestinal tract.</title>
        <authorList>
            <person name="Fouts D.E."/>
            <person name="Mongodin E.F."/>
            <person name="Puiu D."/>
            <person name="Sebastian Y."/>
            <person name="Miller W.G."/>
            <person name="Mandrell R.E."/>
            <person name="Nelson K.E."/>
        </authorList>
    </citation>
    <scope>NUCLEOTIDE SEQUENCE [LARGE SCALE GENOMIC DNA]</scope>
    <source>
        <strain evidence="3">ATCC BAA-381 / DSM 21671 / CCUG 45161 / LMG 19568 / NCTC 13146 / CH001A</strain>
    </source>
</reference>
<dbReference type="InterPro" id="IPR025054">
    <property type="entry name" value="DUF3991"/>
</dbReference>
<dbReference type="EMBL" id="CP000776">
    <property type="protein sequence ID" value="ABS50976.1"/>
    <property type="molecule type" value="Genomic_DNA"/>
</dbReference>
<organism evidence="2 3">
    <name type="scientific">Campylobacter hominis (strain ATCC BAA-381 / DSM 21671 / CCUG 45161 / LMG 19568 / NCTC 13146 / CH001A)</name>
    <dbReference type="NCBI Taxonomy" id="360107"/>
    <lineage>
        <taxon>Bacteria</taxon>
        <taxon>Pseudomonadati</taxon>
        <taxon>Campylobacterota</taxon>
        <taxon>Epsilonproteobacteria</taxon>
        <taxon>Campylobacterales</taxon>
        <taxon>Campylobacteraceae</taxon>
        <taxon>Campylobacter</taxon>
    </lineage>
</organism>
<dbReference type="Gene3D" id="3.40.1360.10">
    <property type="match status" value="1"/>
</dbReference>
<dbReference type="eggNOG" id="COG4643">
    <property type="taxonomic scope" value="Bacteria"/>
</dbReference>
<accession>A7HZR3</accession>
<name>A7HZR3_CAMHC</name>
<proteinExistence type="predicted"/>
<feature type="domain" description="DUF3991" evidence="1">
    <location>
        <begin position="323"/>
        <end position="414"/>
    </location>
</feature>
<dbReference type="Pfam" id="PF13155">
    <property type="entry name" value="Toprim_2"/>
    <property type="match status" value="1"/>
</dbReference>